<keyword evidence="2" id="KW-0812">Transmembrane</keyword>
<dbReference type="Proteomes" id="UP000176834">
    <property type="component" value="Unassembled WGS sequence"/>
</dbReference>
<keyword evidence="2" id="KW-1133">Transmembrane helix</keyword>
<evidence type="ECO:0008006" key="5">
    <source>
        <dbReference type="Google" id="ProtNLM"/>
    </source>
</evidence>
<accession>A0A1F8F1M9</accession>
<evidence type="ECO:0000313" key="3">
    <source>
        <dbReference type="EMBL" id="OGN07041.1"/>
    </source>
</evidence>
<dbReference type="InterPro" id="IPR011044">
    <property type="entry name" value="Quino_amine_DH_bsu"/>
</dbReference>
<feature type="region of interest" description="Disordered" evidence="1">
    <location>
        <begin position="271"/>
        <end position="291"/>
    </location>
</feature>
<comment type="caution">
    <text evidence="3">The sequence shown here is derived from an EMBL/GenBank/DDBJ whole genome shotgun (WGS) entry which is preliminary data.</text>
</comment>
<dbReference type="EMBL" id="MGJN01000010">
    <property type="protein sequence ID" value="OGN07041.1"/>
    <property type="molecule type" value="Genomic_DNA"/>
</dbReference>
<sequence>MEKILIKSAIKEIVLKGKPEDGHSDVFSYNYPENTANNLGGLFVVGQVQPANEDTSYMINLVASLAKREYYSQDNVSPKESFSKTLKKINEVLQDFFHNKDLTANIGIFAIAGDNIFISRLGKFKIILSRDNQNIDILNNVNLFDKDHIQEKEFSNIISGKVMPKDKILAFYAGRAMTSREKIFKEMLNKLEANEFADKISSIKQSNDTFGCAAIHITIDKHKETAIVNPPQPRELRQPVISKPILTQATAIPQTMPQTDLLPKELTNVRPVQTKPESDLKPAPKPSPLIKNLDKQGESNVYYPGNTNILSDPPNLSKSKSIEPSSLIRPTEFSSAKKDNFIINFLNKLSKFNKFKPNGVYMIGSGQSKPLLKKKQIFVILLVIVAIVAAIVAKITFLPTLPVPGIGSQEDKAIAALVSENQTKLQSALTIKDENPLEARRMLFESFATLSSSANNSEKISSLRTEIFSALDEIDKASEISPNLFQQVPSNLGESLLATSWKDKVFVYISSADNSSGNIIEVGKEGTGKVMPIKDFSPQYLTTTENSIIMINKTADSIGFVAIDSGGLKTSTLSLSGLAKSFYPYQDNLYILTSDGIYKITDVAKGKNSVASWLNPNVQLPSNPVSLTIDSKIYVMNETGTLTTYYKGDKTAEIKTSIPTNQDSLFLTTKDSTILYIINKSLNRIYAVNKTSGTLEKTIKIAGSPFIVNGAIAENGIIYLLSKDNKVWQIVP</sequence>
<name>A0A1F8F1M9_9BACT</name>
<evidence type="ECO:0000256" key="2">
    <source>
        <dbReference type="SAM" id="Phobius"/>
    </source>
</evidence>
<evidence type="ECO:0000256" key="1">
    <source>
        <dbReference type="SAM" id="MobiDB-lite"/>
    </source>
</evidence>
<gene>
    <name evidence="3" type="ORF">A3B86_00870</name>
</gene>
<protein>
    <recommendedName>
        <fullName evidence="5">PPM-type phosphatase domain-containing protein</fullName>
    </recommendedName>
</protein>
<evidence type="ECO:0000313" key="4">
    <source>
        <dbReference type="Proteomes" id="UP000176834"/>
    </source>
</evidence>
<organism evidence="3 4">
    <name type="scientific">Candidatus Yanofskybacteria bacterium RIFCSPHIGHO2_02_FULL_38_22b</name>
    <dbReference type="NCBI Taxonomy" id="1802673"/>
    <lineage>
        <taxon>Bacteria</taxon>
        <taxon>Candidatus Yanofskyibacteriota</taxon>
    </lineage>
</organism>
<keyword evidence="2" id="KW-0472">Membrane</keyword>
<reference evidence="3 4" key="1">
    <citation type="journal article" date="2016" name="Nat. Commun.">
        <title>Thousands of microbial genomes shed light on interconnected biogeochemical processes in an aquifer system.</title>
        <authorList>
            <person name="Anantharaman K."/>
            <person name="Brown C.T."/>
            <person name="Hug L.A."/>
            <person name="Sharon I."/>
            <person name="Castelle C.J."/>
            <person name="Probst A.J."/>
            <person name="Thomas B.C."/>
            <person name="Singh A."/>
            <person name="Wilkins M.J."/>
            <person name="Karaoz U."/>
            <person name="Brodie E.L."/>
            <person name="Williams K.H."/>
            <person name="Hubbard S.S."/>
            <person name="Banfield J.F."/>
        </authorList>
    </citation>
    <scope>NUCLEOTIDE SEQUENCE [LARGE SCALE GENOMIC DNA]</scope>
</reference>
<feature type="transmembrane region" description="Helical" evidence="2">
    <location>
        <begin position="377"/>
        <end position="398"/>
    </location>
</feature>
<proteinExistence type="predicted"/>
<dbReference type="AlphaFoldDB" id="A0A1F8F1M9"/>
<dbReference type="SUPFAM" id="SSF50969">
    <property type="entry name" value="YVTN repeat-like/Quinoprotein amine dehydrogenase"/>
    <property type="match status" value="1"/>
</dbReference>